<keyword evidence="5 7" id="KW-0687">Ribonucleoprotein</keyword>
<keyword evidence="4 7" id="KW-0689">Ribosomal protein</keyword>
<dbReference type="NCBIfam" id="TIGR00029">
    <property type="entry name" value="S20"/>
    <property type="match status" value="1"/>
</dbReference>
<proteinExistence type="inferred from homology"/>
<dbReference type="SUPFAM" id="SSF46992">
    <property type="entry name" value="Ribosomal protein S20"/>
    <property type="match status" value="1"/>
</dbReference>
<dbReference type="Proteomes" id="UP000783287">
    <property type="component" value="Unassembled WGS sequence"/>
</dbReference>
<comment type="caution">
    <text evidence="8">The sequence shown here is derived from an EMBL/GenBank/DDBJ whole genome shotgun (WGS) entry which is preliminary data.</text>
</comment>
<name>A0A955RJ39_9BACT</name>
<evidence type="ECO:0000256" key="7">
    <source>
        <dbReference type="HAMAP-Rule" id="MF_00500"/>
    </source>
</evidence>
<keyword evidence="2 7" id="KW-0699">rRNA-binding</keyword>
<dbReference type="HAMAP" id="MF_00500">
    <property type="entry name" value="Ribosomal_bS20"/>
    <property type="match status" value="1"/>
</dbReference>
<dbReference type="PANTHER" id="PTHR33398:SF1">
    <property type="entry name" value="SMALL RIBOSOMAL SUBUNIT PROTEIN BS20C"/>
    <property type="match status" value="1"/>
</dbReference>
<reference evidence="8" key="1">
    <citation type="submission" date="2020-04" db="EMBL/GenBank/DDBJ databases">
        <authorList>
            <person name="Zhang T."/>
        </authorList>
    </citation>
    <scope>NUCLEOTIDE SEQUENCE</scope>
    <source>
        <strain evidence="8">HKST-UBA14</strain>
    </source>
</reference>
<dbReference type="InterPro" id="IPR002583">
    <property type="entry name" value="Ribosomal_bS20"/>
</dbReference>
<organism evidence="8 9">
    <name type="scientific">Candidatus Dojkabacteria bacterium</name>
    <dbReference type="NCBI Taxonomy" id="2099670"/>
    <lineage>
        <taxon>Bacteria</taxon>
        <taxon>Candidatus Dojkabacteria</taxon>
    </lineage>
</organism>
<evidence type="ECO:0000256" key="3">
    <source>
        <dbReference type="ARBA" id="ARBA00022884"/>
    </source>
</evidence>
<evidence type="ECO:0000313" key="9">
    <source>
        <dbReference type="Proteomes" id="UP000783287"/>
    </source>
</evidence>
<reference evidence="8" key="2">
    <citation type="journal article" date="2021" name="Microbiome">
        <title>Successional dynamics and alternative stable states in a saline activated sludge microbial community over 9 years.</title>
        <authorList>
            <person name="Wang Y."/>
            <person name="Ye J."/>
            <person name="Ju F."/>
            <person name="Liu L."/>
            <person name="Boyd J.A."/>
            <person name="Deng Y."/>
            <person name="Parks D.H."/>
            <person name="Jiang X."/>
            <person name="Yin X."/>
            <person name="Woodcroft B.J."/>
            <person name="Tyson G.W."/>
            <person name="Hugenholtz P."/>
            <person name="Polz M.F."/>
            <person name="Zhang T."/>
        </authorList>
    </citation>
    <scope>NUCLEOTIDE SEQUENCE</scope>
    <source>
        <strain evidence="8">HKST-UBA14</strain>
    </source>
</reference>
<dbReference type="EMBL" id="JAGQLK010000022">
    <property type="protein sequence ID" value="MCA9383039.1"/>
    <property type="molecule type" value="Genomic_DNA"/>
</dbReference>
<gene>
    <name evidence="7 8" type="primary">rpsT</name>
    <name evidence="8" type="ORF">KC909_01615</name>
</gene>
<keyword evidence="3 7" id="KW-0694">RNA-binding</keyword>
<accession>A0A955RJ39</accession>
<comment type="similarity">
    <text evidence="1 7">Belongs to the bacterial ribosomal protein bS20 family.</text>
</comment>
<dbReference type="AlphaFoldDB" id="A0A955RJ39"/>
<evidence type="ECO:0000256" key="5">
    <source>
        <dbReference type="ARBA" id="ARBA00023274"/>
    </source>
</evidence>
<evidence type="ECO:0000256" key="6">
    <source>
        <dbReference type="ARBA" id="ARBA00035136"/>
    </source>
</evidence>
<evidence type="ECO:0000313" key="8">
    <source>
        <dbReference type="EMBL" id="MCA9383039.1"/>
    </source>
</evidence>
<dbReference type="GO" id="GO:0070181">
    <property type="term" value="F:small ribosomal subunit rRNA binding"/>
    <property type="evidence" value="ECO:0007669"/>
    <property type="project" value="TreeGrafter"/>
</dbReference>
<dbReference type="Gene3D" id="1.20.58.110">
    <property type="entry name" value="Ribosomal protein S20"/>
    <property type="match status" value="1"/>
</dbReference>
<dbReference type="GO" id="GO:0006412">
    <property type="term" value="P:translation"/>
    <property type="evidence" value="ECO:0007669"/>
    <property type="project" value="UniProtKB-UniRule"/>
</dbReference>
<dbReference type="PANTHER" id="PTHR33398">
    <property type="entry name" value="30S RIBOSOMAL PROTEIN S20"/>
    <property type="match status" value="1"/>
</dbReference>
<evidence type="ECO:0000256" key="1">
    <source>
        <dbReference type="ARBA" id="ARBA00007634"/>
    </source>
</evidence>
<evidence type="ECO:0000256" key="2">
    <source>
        <dbReference type="ARBA" id="ARBA00022730"/>
    </source>
</evidence>
<comment type="function">
    <text evidence="7">Binds directly to 16S ribosomal RNA.</text>
</comment>
<dbReference type="InterPro" id="IPR036510">
    <property type="entry name" value="Ribosomal_bS20_sf"/>
</dbReference>
<sequence>MANTSSAKKALRVSLRKNKINTKIKDDMKAARKSVNDALAKNDVETGKKNLGYAYSKIDTAVKKGVLHANTGSRYKSRLAAAVKKADQAK</sequence>
<dbReference type="GO" id="GO:0003735">
    <property type="term" value="F:structural constituent of ribosome"/>
    <property type="evidence" value="ECO:0007669"/>
    <property type="project" value="InterPro"/>
</dbReference>
<dbReference type="GO" id="GO:0015935">
    <property type="term" value="C:small ribosomal subunit"/>
    <property type="evidence" value="ECO:0007669"/>
    <property type="project" value="TreeGrafter"/>
</dbReference>
<protein>
    <recommendedName>
        <fullName evidence="6 7">Small ribosomal subunit protein bS20</fullName>
    </recommendedName>
</protein>
<evidence type="ECO:0000256" key="4">
    <source>
        <dbReference type="ARBA" id="ARBA00022980"/>
    </source>
</evidence>
<dbReference type="Pfam" id="PF01649">
    <property type="entry name" value="Ribosomal_S20p"/>
    <property type="match status" value="1"/>
</dbReference>